<dbReference type="PANTHER" id="PTHR22847:SF637">
    <property type="entry name" value="WD REPEAT DOMAIN 5B"/>
    <property type="match status" value="1"/>
</dbReference>
<dbReference type="RefSeq" id="WP_190351823.1">
    <property type="nucleotide sequence ID" value="NZ_JACJPY010000052.1"/>
</dbReference>
<feature type="repeat" description="WD" evidence="3">
    <location>
        <begin position="535"/>
        <end position="569"/>
    </location>
</feature>
<sequence length="898" mass="102164">MSTTSSNFQYQVGGSLPIDNAAYVERQCDRELLDRLKNSEYCFVFNSRQMGKSSLRVRTMQRLQQEGFVCAVIDPQTRGTTLREDQWYAGTIKRLIGDLHLEAAIDFPKWWKELDAQSISVVERFDYFIEQVLLPNIPNKIAIFIEEVDNLLSLKFDTDGFFILIRSLYERRAEKPEYNRLSFAFFGVATPADLIRGKGSSAFNIGYAVEMSGFTLLEASPLVQGLVGKFSDPQAILPAILYWTGGQPFLTQKLLNLVASVSPLDLSPEDFVRMVVSERVIDNWEAQDIPPHLKTIRDRFLQSDEKGRGRLLGLYQQVLDSDGIPADESYDQMQLRLTGLVVKRDSKLTVYNPIYAAVFNLAWVRRALADLRPSLYAEAFRAWQASDDQQKQFFLLRGQALVDVEDWAQEKRLSDEDYKFLAASRHVDKQEALAEVKLKAEKQRTKLAVAGSIIASILLGFASWQLVAADRNAKIVVDNAVERVEELSQKKYQLDALLETIKTIDLMRSLGKTNDKNNIDHLYKIIASIRERNQLKSHQNQIWGLSVHPDGQRIVSSSFDNTIRLWNIEGDLLDTKRQKYRQWNVTFSHSGQLIASVDDNNSVSLWKIQNNKLLLIDSNIIRNLKIDKQANILDKQIYDLAFSPNDQMLAFSSVDGTLRVWKKDSTVNKASCVKEKEDNEIYNIDFHPKEDIVAYSCNEGVYIWDMNKLDPPQLISNSKHSDKVTVVKFNSNGSILASGGNSGNIKIWDTKNNYKQIAEIRPQVPLLYLTYIAFDSKNSFIASSHSNNTIGIKIWSLEKAIKSYPQPLQNSEDSNLLGHTQPINKIMFSPTNPFMIISASNDLTIRTWSLKPILINQSDATIINLLDHSCSLVKDYLKVKDDKDIPKRQIASKVCQID</sequence>
<reference evidence="4" key="2">
    <citation type="submission" date="2020-08" db="EMBL/GenBank/DDBJ databases">
        <authorList>
            <person name="Chen M."/>
            <person name="Teng W."/>
            <person name="Zhao L."/>
            <person name="Hu C."/>
            <person name="Zhou Y."/>
            <person name="Han B."/>
            <person name="Song L."/>
            <person name="Shu W."/>
        </authorList>
    </citation>
    <scope>NUCLEOTIDE SEQUENCE</scope>
    <source>
        <strain evidence="4">FACHB-1277</strain>
    </source>
</reference>
<dbReference type="Gene3D" id="2.130.10.10">
    <property type="entry name" value="YVTN repeat-like/Quinoprotein amine dehydrogenase"/>
    <property type="match status" value="2"/>
</dbReference>
<dbReference type="PROSITE" id="PS50294">
    <property type="entry name" value="WD_REPEATS_REGION"/>
    <property type="match status" value="3"/>
</dbReference>
<dbReference type="InterPro" id="IPR019775">
    <property type="entry name" value="WD40_repeat_CS"/>
</dbReference>
<dbReference type="Pfam" id="PF14516">
    <property type="entry name" value="AAA_35"/>
    <property type="match status" value="1"/>
</dbReference>
<feature type="repeat" description="WD" evidence="3">
    <location>
        <begin position="717"/>
        <end position="758"/>
    </location>
</feature>
<dbReference type="Pfam" id="PF00400">
    <property type="entry name" value="WD40"/>
    <property type="match status" value="4"/>
</dbReference>
<dbReference type="InterPro" id="IPR001680">
    <property type="entry name" value="WD40_rpt"/>
</dbReference>
<dbReference type="PROSITE" id="PS50082">
    <property type="entry name" value="WD_REPEATS_2"/>
    <property type="match status" value="4"/>
</dbReference>
<dbReference type="PROSITE" id="PS00678">
    <property type="entry name" value="WD_REPEATS_1"/>
    <property type="match status" value="1"/>
</dbReference>
<dbReference type="AlphaFoldDB" id="A0A926UV25"/>
<keyword evidence="2" id="KW-0677">Repeat</keyword>
<evidence type="ECO:0000256" key="3">
    <source>
        <dbReference type="PROSITE-ProRule" id="PRU00221"/>
    </source>
</evidence>
<gene>
    <name evidence="4" type="ORF">H6F44_14920</name>
</gene>
<dbReference type="SMART" id="SM00320">
    <property type="entry name" value="WD40"/>
    <property type="match status" value="7"/>
</dbReference>
<accession>A0A926UV25</accession>
<organism evidence="4 5">
    <name type="scientific">Pseudanabaena cinerea FACHB-1277</name>
    <dbReference type="NCBI Taxonomy" id="2949581"/>
    <lineage>
        <taxon>Bacteria</taxon>
        <taxon>Bacillati</taxon>
        <taxon>Cyanobacteriota</taxon>
        <taxon>Cyanophyceae</taxon>
        <taxon>Pseudanabaenales</taxon>
        <taxon>Pseudanabaenaceae</taxon>
        <taxon>Pseudanabaena</taxon>
        <taxon>Pseudanabaena cinerea</taxon>
    </lineage>
</organism>
<dbReference type="SUPFAM" id="SSF50978">
    <property type="entry name" value="WD40 repeat-like"/>
    <property type="match status" value="1"/>
</dbReference>
<dbReference type="PANTHER" id="PTHR22847">
    <property type="entry name" value="WD40 REPEAT PROTEIN"/>
    <property type="match status" value="1"/>
</dbReference>
<comment type="caution">
    <text evidence="4">The sequence shown here is derived from an EMBL/GenBank/DDBJ whole genome shotgun (WGS) entry which is preliminary data.</text>
</comment>
<dbReference type="InterPro" id="IPR036322">
    <property type="entry name" value="WD40_repeat_dom_sf"/>
</dbReference>
<dbReference type="InterPro" id="IPR015943">
    <property type="entry name" value="WD40/YVTN_repeat-like_dom_sf"/>
</dbReference>
<proteinExistence type="predicted"/>
<evidence type="ECO:0000256" key="1">
    <source>
        <dbReference type="ARBA" id="ARBA00022574"/>
    </source>
</evidence>
<evidence type="ECO:0000256" key="2">
    <source>
        <dbReference type="ARBA" id="ARBA00022737"/>
    </source>
</evidence>
<protein>
    <submittedName>
        <fullName evidence="4">AAA-like domain-containing protein</fullName>
    </submittedName>
</protein>
<dbReference type="Gene3D" id="3.40.50.300">
    <property type="entry name" value="P-loop containing nucleotide triphosphate hydrolases"/>
    <property type="match status" value="1"/>
</dbReference>
<dbReference type="InterPro" id="IPR020472">
    <property type="entry name" value="WD40_PAC1"/>
</dbReference>
<dbReference type="CDD" id="cd00200">
    <property type="entry name" value="WD40"/>
    <property type="match status" value="1"/>
</dbReference>
<dbReference type="PRINTS" id="PR00320">
    <property type="entry name" value="GPROTEINBRPT"/>
</dbReference>
<evidence type="ECO:0000313" key="5">
    <source>
        <dbReference type="Proteomes" id="UP000631421"/>
    </source>
</evidence>
<feature type="repeat" description="WD" evidence="3">
    <location>
        <begin position="637"/>
        <end position="662"/>
    </location>
</feature>
<keyword evidence="5" id="KW-1185">Reference proteome</keyword>
<keyword evidence="1 3" id="KW-0853">WD repeat</keyword>
<dbReference type="Proteomes" id="UP000631421">
    <property type="component" value="Unassembled WGS sequence"/>
</dbReference>
<evidence type="ECO:0000313" key="4">
    <source>
        <dbReference type="EMBL" id="MBD2151403.1"/>
    </source>
</evidence>
<dbReference type="InterPro" id="IPR027417">
    <property type="entry name" value="P-loop_NTPase"/>
</dbReference>
<name>A0A926UV25_9CYAN</name>
<feature type="repeat" description="WD" evidence="3">
    <location>
        <begin position="816"/>
        <end position="851"/>
    </location>
</feature>
<reference evidence="4" key="1">
    <citation type="journal article" date="2015" name="ISME J.">
        <title>Draft Genome Sequence of Streptomyces incarnatus NRRL8089, which Produces the Nucleoside Antibiotic Sinefungin.</title>
        <authorList>
            <person name="Oshima K."/>
            <person name="Hattori M."/>
            <person name="Shimizu H."/>
            <person name="Fukuda K."/>
            <person name="Nemoto M."/>
            <person name="Inagaki K."/>
            <person name="Tamura T."/>
        </authorList>
    </citation>
    <scope>NUCLEOTIDE SEQUENCE</scope>
    <source>
        <strain evidence="4">FACHB-1277</strain>
    </source>
</reference>
<dbReference type="EMBL" id="JACJPY010000052">
    <property type="protein sequence ID" value="MBD2151403.1"/>
    <property type="molecule type" value="Genomic_DNA"/>
</dbReference>